<dbReference type="RefSeq" id="WP_168519967.1">
    <property type="nucleotide sequence ID" value="NZ_JAAXLS010000029.1"/>
</dbReference>
<dbReference type="GO" id="GO:0016787">
    <property type="term" value="F:hydrolase activity"/>
    <property type="evidence" value="ECO:0007669"/>
    <property type="project" value="UniProtKB-KW"/>
</dbReference>
<dbReference type="PANTHER" id="PTHR43283">
    <property type="entry name" value="BETA-LACTAMASE-RELATED"/>
    <property type="match status" value="1"/>
</dbReference>
<reference evidence="4 5" key="1">
    <citation type="submission" date="2020-04" db="EMBL/GenBank/DDBJ databases">
        <title>Novel species.</title>
        <authorList>
            <person name="Teo W.F.A."/>
            <person name="Lipun K."/>
            <person name="Srisuk N."/>
            <person name="Duangmal K."/>
        </authorList>
    </citation>
    <scope>NUCLEOTIDE SEQUENCE [LARGE SCALE GENOMIC DNA]</scope>
    <source>
        <strain evidence="4 5">K13G38</strain>
    </source>
</reference>
<dbReference type="InterPro" id="IPR012338">
    <property type="entry name" value="Beta-lactam/transpept-like"/>
</dbReference>
<evidence type="ECO:0000256" key="1">
    <source>
        <dbReference type="SAM" id="MobiDB-lite"/>
    </source>
</evidence>
<dbReference type="Pfam" id="PF00144">
    <property type="entry name" value="Beta-lactamase"/>
    <property type="match status" value="1"/>
</dbReference>
<dbReference type="Proteomes" id="UP000715441">
    <property type="component" value="Unassembled WGS sequence"/>
</dbReference>
<name>A0ABX1JAW7_9PSEU</name>
<feature type="compositionally biased region" description="Low complexity" evidence="1">
    <location>
        <begin position="36"/>
        <end position="47"/>
    </location>
</feature>
<feature type="region of interest" description="Disordered" evidence="1">
    <location>
        <begin position="36"/>
        <end position="55"/>
    </location>
</feature>
<proteinExistence type="predicted"/>
<keyword evidence="5" id="KW-1185">Reference proteome</keyword>
<dbReference type="PANTHER" id="PTHR43283:SF7">
    <property type="entry name" value="BETA-LACTAMASE-RELATED DOMAIN-CONTAINING PROTEIN"/>
    <property type="match status" value="1"/>
</dbReference>
<feature type="domain" description="Beta-lactamase-related" evidence="3">
    <location>
        <begin position="97"/>
        <end position="229"/>
    </location>
</feature>
<sequence>MAARRGTRRPVRALLGSIALLAAAMVVPASAEAAQPCGAPAAGQSPQRADPSAVGLDPGKLAEAVAFASSRMRSNVQVYRYNCLVGEGPLNTATGTVPWNIWSATKSVVSMLAGIAVSDGRLDLDAPIGRYLPAGQGDAAHRAITVRNLLTETSGLRQSIVTEAAPSVAGADPDVVAQSLALPLDHQPGTYFEYGQRTPDLLAHIVQLAVGQDLQTFAQQRLFGPIGIRPGSYFWLRDRSGNTYGHAHLYLPPDAFARLGMLMLGNGRWNSIQLIDPGYVRQAAQPTTTNPCYGYMFWTNNAPCVGPSVPSRQTFPAAPLQGLPADSYAMVGFLQQNNFLIPSLGLQVTWTGVLGDVSPDPQTLISASPNSELYHDFLRLLAQAVTSPRVPDPGPYQQTFNTDVRLDQFADPSILLGTLGIGATAPPDCNILFCHGNIPVQGSVQNGAAVTRTLLTALAGRPGS</sequence>
<protein>
    <submittedName>
        <fullName evidence="4">Serine hydrolase</fullName>
    </submittedName>
</protein>
<evidence type="ECO:0000259" key="3">
    <source>
        <dbReference type="Pfam" id="PF00144"/>
    </source>
</evidence>
<feature type="chain" id="PRO_5046128802" evidence="2">
    <location>
        <begin position="34"/>
        <end position="464"/>
    </location>
</feature>
<comment type="caution">
    <text evidence="4">The sequence shown here is derived from an EMBL/GenBank/DDBJ whole genome shotgun (WGS) entry which is preliminary data.</text>
</comment>
<dbReference type="Gene3D" id="3.40.710.10">
    <property type="entry name" value="DD-peptidase/beta-lactamase superfamily"/>
    <property type="match status" value="1"/>
</dbReference>
<dbReference type="InterPro" id="IPR050789">
    <property type="entry name" value="Diverse_Enzym_Activities"/>
</dbReference>
<dbReference type="InterPro" id="IPR001466">
    <property type="entry name" value="Beta-lactam-related"/>
</dbReference>
<evidence type="ECO:0000313" key="4">
    <source>
        <dbReference type="EMBL" id="NKQ56937.1"/>
    </source>
</evidence>
<dbReference type="EMBL" id="JAAXLS010000029">
    <property type="protein sequence ID" value="NKQ56937.1"/>
    <property type="molecule type" value="Genomic_DNA"/>
</dbReference>
<feature type="signal peptide" evidence="2">
    <location>
        <begin position="1"/>
        <end position="33"/>
    </location>
</feature>
<dbReference type="SUPFAM" id="SSF56601">
    <property type="entry name" value="beta-lactamase/transpeptidase-like"/>
    <property type="match status" value="1"/>
</dbReference>
<evidence type="ECO:0000256" key="2">
    <source>
        <dbReference type="SAM" id="SignalP"/>
    </source>
</evidence>
<keyword evidence="2" id="KW-0732">Signal</keyword>
<evidence type="ECO:0000313" key="5">
    <source>
        <dbReference type="Proteomes" id="UP000715441"/>
    </source>
</evidence>
<accession>A0ABX1JAW7</accession>
<organism evidence="4 5">
    <name type="scientific">Amycolatopsis acididurans</name>
    <dbReference type="NCBI Taxonomy" id="2724524"/>
    <lineage>
        <taxon>Bacteria</taxon>
        <taxon>Bacillati</taxon>
        <taxon>Actinomycetota</taxon>
        <taxon>Actinomycetes</taxon>
        <taxon>Pseudonocardiales</taxon>
        <taxon>Pseudonocardiaceae</taxon>
        <taxon>Amycolatopsis</taxon>
    </lineage>
</organism>
<keyword evidence="4" id="KW-0378">Hydrolase</keyword>
<gene>
    <name evidence="4" type="ORF">HFP15_29120</name>
</gene>